<feature type="transmembrane region" description="Helical" evidence="6">
    <location>
        <begin position="280"/>
        <end position="297"/>
    </location>
</feature>
<keyword evidence="4 6" id="KW-0472">Membrane</keyword>
<dbReference type="Proteomes" id="UP001162164">
    <property type="component" value="Unassembled WGS sequence"/>
</dbReference>
<evidence type="ECO:0000256" key="4">
    <source>
        <dbReference type="ARBA" id="ARBA00023136"/>
    </source>
</evidence>
<comment type="subcellular location">
    <subcellularLocation>
        <location evidence="1">Membrane</location>
        <topology evidence="1">Multi-pass membrane protein</topology>
    </subcellularLocation>
</comment>
<accession>A0ABQ9J2M6</accession>
<dbReference type="PROSITE" id="PS50850">
    <property type="entry name" value="MFS"/>
    <property type="match status" value="1"/>
</dbReference>
<feature type="transmembrane region" description="Helical" evidence="6">
    <location>
        <begin position="243"/>
        <end position="268"/>
    </location>
</feature>
<evidence type="ECO:0000256" key="1">
    <source>
        <dbReference type="ARBA" id="ARBA00004141"/>
    </source>
</evidence>
<sequence>MKAWTPGSNSRSTLYAISDGMTYGWTAPYIPYLISDKSHIKVGIHEAEWLETALLLGSFCGLPLTIILVDKIGRKKSLLLASFVVLLAWIAIALGDRIEYIFAARFFCGMCGNMAFVAAPMYVAEIADTKIRGFLSSIIYIMMLLGCLIVYCVGPYLPFYVSPVIGGTVAALELLTFSFMPESPHYLVCKNKLNEAQKSIMFFKPNSDAAVELTAISEAVERQQKEKGRLLDLVLVSSNRKAILIMTVLNAGQHLCAYTVILMNLHLILESAGSKYMESSVAAILFAAIMLLAAGLASSQIDRYGRKALLIVSSILSGFCLLAIAVYFHLKYLDFEVLQISWIPIVSVMIYAAAFKVGIGLVPIVVTAEIFPTKLKAIGMTLADAMFIVGGIVALQIYQWLSNSYSLHVPFYFFTCCAIFITVFTVYFVPETKGKSLEEIQVMLRGEKTTDTNLTVICRK</sequence>
<feature type="transmembrane region" description="Helical" evidence="6">
    <location>
        <begin position="410"/>
        <end position="429"/>
    </location>
</feature>
<feature type="transmembrane region" description="Helical" evidence="6">
    <location>
        <begin position="100"/>
        <end position="122"/>
    </location>
</feature>
<evidence type="ECO:0000256" key="2">
    <source>
        <dbReference type="ARBA" id="ARBA00022692"/>
    </source>
</evidence>
<dbReference type="Pfam" id="PF00083">
    <property type="entry name" value="Sugar_tr"/>
    <property type="match status" value="1"/>
</dbReference>
<dbReference type="InterPro" id="IPR005828">
    <property type="entry name" value="MFS_sugar_transport-like"/>
</dbReference>
<dbReference type="PRINTS" id="PR00171">
    <property type="entry name" value="SUGRTRNSPORT"/>
</dbReference>
<dbReference type="InterPro" id="IPR003663">
    <property type="entry name" value="Sugar/inositol_transpt"/>
</dbReference>
<feature type="transmembrane region" description="Helical" evidence="6">
    <location>
        <begin position="77"/>
        <end position="94"/>
    </location>
</feature>
<evidence type="ECO:0000256" key="6">
    <source>
        <dbReference type="SAM" id="Phobius"/>
    </source>
</evidence>
<evidence type="ECO:0000313" key="9">
    <source>
        <dbReference type="Proteomes" id="UP001162164"/>
    </source>
</evidence>
<keyword evidence="2 6" id="KW-0812">Transmembrane</keyword>
<feature type="domain" description="Major facilitator superfamily (MFS) profile" evidence="7">
    <location>
        <begin position="1"/>
        <end position="433"/>
    </location>
</feature>
<dbReference type="PANTHER" id="PTHR48021">
    <property type="match status" value="1"/>
</dbReference>
<comment type="caution">
    <text evidence="8">The sequence shown here is derived from an EMBL/GenBank/DDBJ whole genome shotgun (WGS) entry which is preliminary data.</text>
</comment>
<dbReference type="PANTHER" id="PTHR48021:SF46">
    <property type="entry name" value="MAJOR FACILITATOR SUPERFAMILY (MFS) PROFILE DOMAIN-CONTAINING PROTEIN"/>
    <property type="match status" value="1"/>
</dbReference>
<keyword evidence="5" id="KW-0325">Glycoprotein</keyword>
<dbReference type="InterPro" id="IPR036259">
    <property type="entry name" value="MFS_trans_sf"/>
</dbReference>
<evidence type="ECO:0000313" key="8">
    <source>
        <dbReference type="EMBL" id="KAJ8971780.1"/>
    </source>
</evidence>
<evidence type="ECO:0000256" key="3">
    <source>
        <dbReference type="ARBA" id="ARBA00022989"/>
    </source>
</evidence>
<dbReference type="InterPro" id="IPR050549">
    <property type="entry name" value="MFS_Trehalose_Transporter"/>
</dbReference>
<protein>
    <recommendedName>
        <fullName evidence="7">Major facilitator superfamily (MFS) profile domain-containing protein</fullName>
    </recommendedName>
</protein>
<feature type="transmembrane region" description="Helical" evidence="6">
    <location>
        <begin position="159"/>
        <end position="180"/>
    </location>
</feature>
<dbReference type="EMBL" id="JAPWTJ010001433">
    <property type="protein sequence ID" value="KAJ8971780.1"/>
    <property type="molecule type" value="Genomic_DNA"/>
</dbReference>
<dbReference type="PROSITE" id="PS00216">
    <property type="entry name" value="SUGAR_TRANSPORT_1"/>
    <property type="match status" value="1"/>
</dbReference>
<feature type="transmembrane region" description="Helical" evidence="6">
    <location>
        <begin position="342"/>
        <end position="366"/>
    </location>
</feature>
<proteinExistence type="predicted"/>
<feature type="transmembrane region" description="Helical" evidence="6">
    <location>
        <begin position="52"/>
        <end position="70"/>
    </location>
</feature>
<feature type="transmembrane region" description="Helical" evidence="6">
    <location>
        <begin position="378"/>
        <end position="398"/>
    </location>
</feature>
<gene>
    <name evidence="8" type="ORF">NQ317_004344</name>
</gene>
<evidence type="ECO:0000259" key="7">
    <source>
        <dbReference type="PROSITE" id="PS50850"/>
    </source>
</evidence>
<dbReference type="SUPFAM" id="SSF103473">
    <property type="entry name" value="MFS general substrate transporter"/>
    <property type="match status" value="1"/>
</dbReference>
<name>A0ABQ9J2M6_9CUCU</name>
<evidence type="ECO:0000256" key="5">
    <source>
        <dbReference type="ARBA" id="ARBA00023180"/>
    </source>
</evidence>
<reference evidence="8" key="1">
    <citation type="journal article" date="2023" name="Insect Mol. Biol.">
        <title>Genome sequencing provides insights into the evolution of gene families encoding plant cell wall-degrading enzymes in longhorned beetles.</title>
        <authorList>
            <person name="Shin N.R."/>
            <person name="Okamura Y."/>
            <person name="Kirsch R."/>
            <person name="Pauchet Y."/>
        </authorList>
    </citation>
    <scope>NUCLEOTIDE SEQUENCE</scope>
    <source>
        <strain evidence="8">MMC_N1</strain>
    </source>
</reference>
<feature type="transmembrane region" description="Helical" evidence="6">
    <location>
        <begin position="309"/>
        <end position="330"/>
    </location>
</feature>
<keyword evidence="9" id="KW-1185">Reference proteome</keyword>
<feature type="transmembrane region" description="Helical" evidence="6">
    <location>
        <begin position="134"/>
        <end position="153"/>
    </location>
</feature>
<keyword evidence="3 6" id="KW-1133">Transmembrane helix</keyword>
<dbReference type="Gene3D" id="1.20.1250.20">
    <property type="entry name" value="MFS general substrate transporter like domains"/>
    <property type="match status" value="1"/>
</dbReference>
<dbReference type="InterPro" id="IPR005829">
    <property type="entry name" value="Sugar_transporter_CS"/>
</dbReference>
<dbReference type="InterPro" id="IPR020846">
    <property type="entry name" value="MFS_dom"/>
</dbReference>
<organism evidence="8 9">
    <name type="scientific">Molorchus minor</name>
    <dbReference type="NCBI Taxonomy" id="1323400"/>
    <lineage>
        <taxon>Eukaryota</taxon>
        <taxon>Metazoa</taxon>
        <taxon>Ecdysozoa</taxon>
        <taxon>Arthropoda</taxon>
        <taxon>Hexapoda</taxon>
        <taxon>Insecta</taxon>
        <taxon>Pterygota</taxon>
        <taxon>Neoptera</taxon>
        <taxon>Endopterygota</taxon>
        <taxon>Coleoptera</taxon>
        <taxon>Polyphaga</taxon>
        <taxon>Cucujiformia</taxon>
        <taxon>Chrysomeloidea</taxon>
        <taxon>Cerambycidae</taxon>
        <taxon>Lamiinae</taxon>
        <taxon>Monochamini</taxon>
        <taxon>Molorchus</taxon>
    </lineage>
</organism>